<gene>
    <name evidence="3" type="ORF">OESDEN_18317</name>
</gene>
<feature type="non-terminal residue" evidence="3">
    <location>
        <position position="108"/>
    </location>
</feature>
<organism evidence="3 4">
    <name type="scientific">Oesophagostomum dentatum</name>
    <name type="common">Nodular worm</name>
    <dbReference type="NCBI Taxonomy" id="61180"/>
    <lineage>
        <taxon>Eukaryota</taxon>
        <taxon>Metazoa</taxon>
        <taxon>Ecdysozoa</taxon>
        <taxon>Nematoda</taxon>
        <taxon>Chromadorea</taxon>
        <taxon>Rhabditida</taxon>
        <taxon>Rhabditina</taxon>
        <taxon>Rhabditomorpha</taxon>
        <taxon>Strongyloidea</taxon>
        <taxon>Strongylidae</taxon>
        <taxon>Oesophagostomum</taxon>
    </lineage>
</organism>
<dbReference type="InterPro" id="IPR029021">
    <property type="entry name" value="Prot-tyrosine_phosphatase-like"/>
</dbReference>
<dbReference type="Proteomes" id="UP000053660">
    <property type="component" value="Unassembled WGS sequence"/>
</dbReference>
<dbReference type="SMART" id="SM00404">
    <property type="entry name" value="PTPc_motif"/>
    <property type="match status" value="1"/>
</dbReference>
<dbReference type="PANTHER" id="PTHR46163:SF10">
    <property type="entry name" value="PROTEIN-TYROSINE PHOSPHATASE-RELATED"/>
    <property type="match status" value="1"/>
</dbReference>
<dbReference type="InterPro" id="IPR000242">
    <property type="entry name" value="PTP_cat"/>
</dbReference>
<dbReference type="InterPro" id="IPR000387">
    <property type="entry name" value="Tyr_Pase_dom"/>
</dbReference>
<dbReference type="PRINTS" id="PR00700">
    <property type="entry name" value="PRTYPHPHTASE"/>
</dbReference>
<dbReference type="Gene3D" id="3.90.190.10">
    <property type="entry name" value="Protein tyrosine phosphatase superfamily"/>
    <property type="match status" value="1"/>
</dbReference>
<name>A0A0B1SEM8_OESDE</name>
<dbReference type="EMBL" id="KN583273">
    <property type="protein sequence ID" value="KHJ81992.1"/>
    <property type="molecule type" value="Genomic_DNA"/>
</dbReference>
<reference evidence="3 4" key="1">
    <citation type="submission" date="2014-03" db="EMBL/GenBank/DDBJ databases">
        <title>Draft genome of the hookworm Oesophagostomum dentatum.</title>
        <authorList>
            <person name="Mitreva M."/>
        </authorList>
    </citation>
    <scope>NUCLEOTIDE SEQUENCE [LARGE SCALE GENOMIC DNA]</scope>
    <source>
        <strain evidence="3 4">OD-Hann</strain>
    </source>
</reference>
<dbReference type="OrthoDB" id="10253954at2759"/>
<evidence type="ECO:0000259" key="1">
    <source>
        <dbReference type="PROSITE" id="PS50055"/>
    </source>
</evidence>
<dbReference type="AlphaFoldDB" id="A0A0B1SEM8"/>
<feature type="domain" description="Tyrosine specific protein phosphatases" evidence="2">
    <location>
        <begin position="38"/>
        <end position="96"/>
    </location>
</feature>
<dbReference type="PROSITE" id="PS50055">
    <property type="entry name" value="TYR_PHOSPHATASE_PTP"/>
    <property type="match status" value="1"/>
</dbReference>
<dbReference type="PANTHER" id="PTHR46163">
    <property type="entry name" value="TYROSINE-PROTEIN PHOSPHATASE-RELATED"/>
    <property type="match status" value="1"/>
</dbReference>
<dbReference type="Pfam" id="PF00102">
    <property type="entry name" value="Y_phosphatase"/>
    <property type="match status" value="1"/>
</dbReference>
<protein>
    <submittedName>
        <fullName evidence="3">Protein-tyrosine phosphatase</fullName>
    </submittedName>
</protein>
<feature type="domain" description="Tyrosine-protein phosphatase" evidence="1">
    <location>
        <begin position="1"/>
        <end position="105"/>
    </location>
</feature>
<feature type="non-terminal residue" evidence="3">
    <location>
        <position position="1"/>
    </location>
</feature>
<dbReference type="SUPFAM" id="SSF52799">
    <property type="entry name" value="(Phosphotyrosine protein) phosphatases II"/>
    <property type="match status" value="1"/>
</dbReference>
<accession>A0A0B1SEM8</accession>
<evidence type="ECO:0000313" key="4">
    <source>
        <dbReference type="Proteomes" id="UP000053660"/>
    </source>
</evidence>
<keyword evidence="4" id="KW-1185">Reference proteome</keyword>
<sequence>YCEFVMRHIQCRNWPDHSAPINAAGTIQLHREISQCPRGHPIVIHCSAGVGRTCTLLGVELMLEHVRLLNSHSGTKVVKTMRRFRLGAVQKAIQFLFMHVVVLELFCQ</sequence>
<dbReference type="GO" id="GO:0004725">
    <property type="term" value="F:protein tyrosine phosphatase activity"/>
    <property type="evidence" value="ECO:0007669"/>
    <property type="project" value="InterPro"/>
</dbReference>
<proteinExistence type="predicted"/>
<evidence type="ECO:0000259" key="2">
    <source>
        <dbReference type="PROSITE" id="PS50056"/>
    </source>
</evidence>
<evidence type="ECO:0000313" key="3">
    <source>
        <dbReference type="EMBL" id="KHJ81992.1"/>
    </source>
</evidence>
<dbReference type="InterPro" id="IPR052782">
    <property type="entry name" value="Oocyte-zygote_transition_reg"/>
</dbReference>
<dbReference type="InterPro" id="IPR003595">
    <property type="entry name" value="Tyr_Pase_cat"/>
</dbReference>
<dbReference type="PROSITE" id="PS50056">
    <property type="entry name" value="TYR_PHOSPHATASE_2"/>
    <property type="match status" value="1"/>
</dbReference>